<dbReference type="SUPFAM" id="SSF48239">
    <property type="entry name" value="Terpenoid cyclases/Protein prenyltransferases"/>
    <property type="match status" value="1"/>
</dbReference>
<evidence type="ECO:0000313" key="4">
    <source>
        <dbReference type="Proteomes" id="UP001155241"/>
    </source>
</evidence>
<gene>
    <name evidence="3" type="ORF">NG895_18090</name>
</gene>
<keyword evidence="1" id="KW-0732">Signal</keyword>
<evidence type="ECO:0000256" key="1">
    <source>
        <dbReference type="SAM" id="SignalP"/>
    </source>
</evidence>
<name>A0A9X2FCS7_9BACT</name>
<protein>
    <submittedName>
        <fullName evidence="3">DUF4159 domain-containing protein</fullName>
    </submittedName>
</protein>
<dbReference type="AlphaFoldDB" id="A0A9X2FCS7"/>
<dbReference type="RefSeq" id="WP_252853923.1">
    <property type="nucleotide sequence ID" value="NZ_JAMXLR010000061.1"/>
</dbReference>
<dbReference type="InterPro" id="IPR025297">
    <property type="entry name" value="DUF4159"/>
</dbReference>
<dbReference type="Gene3D" id="1.50.10.20">
    <property type="match status" value="1"/>
</dbReference>
<dbReference type="EMBL" id="JAMXLR010000061">
    <property type="protein sequence ID" value="MCO6045813.1"/>
    <property type="molecule type" value="Genomic_DNA"/>
</dbReference>
<reference evidence="3" key="1">
    <citation type="submission" date="2022-06" db="EMBL/GenBank/DDBJ databases">
        <title>Aeoliella straminimaris, a novel planctomycete from sediments.</title>
        <authorList>
            <person name="Vitorino I.R."/>
            <person name="Lage O.M."/>
        </authorList>
    </citation>
    <scope>NUCLEOTIDE SEQUENCE</scope>
    <source>
        <strain evidence="3">ICT_H6.2</strain>
    </source>
</reference>
<feature type="signal peptide" evidence="1">
    <location>
        <begin position="1"/>
        <end position="25"/>
    </location>
</feature>
<feature type="domain" description="DUF4159" evidence="2">
    <location>
        <begin position="344"/>
        <end position="538"/>
    </location>
</feature>
<proteinExistence type="predicted"/>
<dbReference type="Proteomes" id="UP001155241">
    <property type="component" value="Unassembled WGS sequence"/>
</dbReference>
<keyword evidence="4" id="KW-1185">Reference proteome</keyword>
<sequence length="777" mass="87034">MSGRRYSLIVTSVVIALFAPSLRHARAAITAADVTAAIDRGRDYLLREQSPRGTWEDMGTNPGGVTALVTFSLLNAGVEVDSVEIQKALAFLRSNEFRRTYAVALQTMVLANADPKRDRLLIERNVKWLEQTQVKAGQHSGAWSYPGAGGDKSNSQFAVLALHEAQRAGVQVNPQTWQLAAAYWRRTQNPDGSWQYGDNPPTGSMTCAGIGALVITSLATSDGDARVVNGRVLCCQPHEEDDDIEEGINWLGKHFSVERNPGPLDLGEIWHYYYLYGVERVGRLTARRLIGETDWYREGAEYLVNHQDPLHHYWRGNSAIENQPHIATAMALLFLAKGRRPIVIGKLQHGVGMDWNNHRRDAANLTAYAEQRWDIDLTWQVMHPRPSTVEDLLQAPVLYVSGNQAPSSLDADAKKLRDYIDRGGFLFAESCCRDSENFNQGFRELVAKMFPEPEYRLQRVPPSHPIWRMEKLVRADSPYAGKLWSVEYGCRTCVVLCEADLSCYWELYRPGRIEKYPKEIEQHIDDALTIGINVLTYATNREPKGKEQSFVDEFAANPENQLGGRGVIDVAKLRHGGGCDDAPGALANLLRAASQGEMKLRVSTDADLIGAGGEQLFRHHLVFMHGRHDFRFTPAERNNLRKYLENGGTVMADSICASAAFTKAFRREMAEVLPEYSFERIPVTDSLLTTEHGGYDLHLVEVRDPQPAADDRPLAARVRQIEPQLEGIRLGDRWAVIFSPLDISCALEKHEAVQCRGYTREDAARIGLNTLKYTLDP</sequence>
<feature type="domain" description="DUF4159" evidence="2">
    <location>
        <begin position="570"/>
        <end position="775"/>
    </location>
</feature>
<accession>A0A9X2FCS7</accession>
<evidence type="ECO:0000259" key="2">
    <source>
        <dbReference type="Pfam" id="PF13709"/>
    </source>
</evidence>
<dbReference type="Gene3D" id="3.40.50.12140">
    <property type="entry name" value="Domain of unknown function DUF4159"/>
    <property type="match status" value="2"/>
</dbReference>
<feature type="chain" id="PRO_5040812234" evidence="1">
    <location>
        <begin position="26"/>
        <end position="777"/>
    </location>
</feature>
<organism evidence="3 4">
    <name type="scientific">Aeoliella straminimaris</name>
    <dbReference type="NCBI Taxonomy" id="2954799"/>
    <lineage>
        <taxon>Bacteria</taxon>
        <taxon>Pseudomonadati</taxon>
        <taxon>Planctomycetota</taxon>
        <taxon>Planctomycetia</taxon>
        <taxon>Pirellulales</taxon>
        <taxon>Lacipirellulaceae</taxon>
        <taxon>Aeoliella</taxon>
    </lineage>
</organism>
<comment type="caution">
    <text evidence="3">The sequence shown here is derived from an EMBL/GenBank/DDBJ whole genome shotgun (WGS) entry which is preliminary data.</text>
</comment>
<evidence type="ECO:0000313" key="3">
    <source>
        <dbReference type="EMBL" id="MCO6045813.1"/>
    </source>
</evidence>
<dbReference type="InterPro" id="IPR008930">
    <property type="entry name" value="Terpenoid_cyclase/PrenylTrfase"/>
</dbReference>
<dbReference type="Pfam" id="PF13709">
    <property type="entry name" value="DUF4159"/>
    <property type="match status" value="2"/>
</dbReference>
<dbReference type="CDD" id="cd00688">
    <property type="entry name" value="ISOPREN_C2_like"/>
    <property type="match status" value="1"/>
</dbReference>